<evidence type="ECO:0000313" key="1">
    <source>
        <dbReference type="EMBL" id="MBL1110408.1"/>
    </source>
</evidence>
<name>A0ABS1PDG8_9ACTN</name>
<gene>
    <name evidence="1" type="ORF">JK361_38660</name>
</gene>
<evidence type="ECO:0008006" key="3">
    <source>
        <dbReference type="Google" id="ProtNLM"/>
    </source>
</evidence>
<keyword evidence="2" id="KW-1185">Reference proteome</keyword>
<reference evidence="1 2" key="1">
    <citation type="submission" date="2021-01" db="EMBL/GenBank/DDBJ databases">
        <title>WGS of actinomycetes isolated from Thailand.</title>
        <authorList>
            <person name="Thawai C."/>
        </authorList>
    </citation>
    <scope>NUCLEOTIDE SEQUENCE [LARGE SCALE GENOMIC DNA]</scope>
    <source>
        <strain evidence="1 2">CH5-8</strain>
    </source>
</reference>
<protein>
    <recommendedName>
        <fullName evidence="3">Transposase</fullName>
    </recommendedName>
</protein>
<proteinExistence type="predicted"/>
<comment type="caution">
    <text evidence="1">The sequence shown here is derived from an EMBL/GenBank/DDBJ whole genome shotgun (WGS) entry which is preliminary data.</text>
</comment>
<dbReference type="EMBL" id="JAERRH010000038">
    <property type="protein sequence ID" value="MBL1110408.1"/>
    <property type="molecule type" value="Genomic_DNA"/>
</dbReference>
<evidence type="ECO:0000313" key="2">
    <source>
        <dbReference type="Proteomes" id="UP000621386"/>
    </source>
</evidence>
<accession>A0ABS1PDG8</accession>
<organism evidence="1 2">
    <name type="scientific">Streptomyces musisoli</name>
    <dbReference type="NCBI Taxonomy" id="2802280"/>
    <lineage>
        <taxon>Bacteria</taxon>
        <taxon>Bacillati</taxon>
        <taxon>Actinomycetota</taxon>
        <taxon>Actinomycetes</taxon>
        <taxon>Kitasatosporales</taxon>
        <taxon>Streptomycetaceae</taxon>
        <taxon>Streptomyces</taxon>
    </lineage>
</organism>
<dbReference type="RefSeq" id="WP_201827444.1">
    <property type="nucleotide sequence ID" value="NZ_JAERRH010000038.1"/>
</dbReference>
<dbReference type="Proteomes" id="UP000621386">
    <property type="component" value="Unassembled WGS sequence"/>
</dbReference>
<sequence length="74" mass="7985">MAIGQGSLSKVTARPLPLLLTSLGQPVRHGSWNKESVARGKLSRWVGEYGTMPAGRITPPDEATGTVMQVWPQE</sequence>